<keyword evidence="5" id="KW-1185">Reference proteome</keyword>
<comment type="similarity">
    <text evidence="1">Belongs to the FHIP family.</text>
</comment>
<feature type="domain" description="FHF complex subunit HOOK-interacting protein C-terminal" evidence="3">
    <location>
        <begin position="154"/>
        <end position="245"/>
    </location>
</feature>
<sequence length="291" mass="32601">MTTSTDYFQFVYDGTSESETDNTASLRDGTSSSSNQMNNGNLQKRQDSATGAVDTDAEMARSFVLKGWNEVEDMETFMALLERVPTSTRTSHSLEENVALIDSRIQYLNELKAEREENISMEKPPDLGVNEEIKTEKSVVIGIPIQCSEHQGVGPLLESLLRSLDSMIDNSLSVNLHVTSLLALLSSYTHPLIASYFFDSDLEIQPGVKRLFKILTSLKARIDSFSSSVDGFDVLLERGVKFLTQKAEKYEKLQSLERSRFNRLWPTGDGKMGVDNSRDVEQSETLSNLFK</sequence>
<dbReference type="Pfam" id="PF19314">
    <property type="entry name" value="DUF5917"/>
    <property type="match status" value="1"/>
</dbReference>
<protein>
    <recommendedName>
        <fullName evidence="3">FHF complex subunit HOOK-interacting protein C-terminal domain-containing protein</fullName>
    </recommendedName>
</protein>
<reference evidence="4 5" key="1">
    <citation type="submission" date="2024-08" db="EMBL/GenBank/DDBJ databases">
        <title>Gnathostoma spinigerum genome.</title>
        <authorList>
            <person name="Gonzalez-Bertolin B."/>
            <person name="Monzon S."/>
            <person name="Zaballos A."/>
            <person name="Jimenez P."/>
            <person name="Dekumyoy P."/>
            <person name="Varona S."/>
            <person name="Cuesta I."/>
            <person name="Sumanam S."/>
            <person name="Adisakwattana P."/>
            <person name="Gasser R.B."/>
            <person name="Hernandez-Gonzalez A."/>
            <person name="Young N.D."/>
            <person name="Perteguer M.J."/>
        </authorList>
    </citation>
    <scope>NUCLEOTIDE SEQUENCE [LARGE SCALE GENOMIC DNA]</scope>
    <source>
        <strain evidence="4">AL3</strain>
        <tissue evidence="4">Liver</tissue>
    </source>
</reference>
<organism evidence="4 5">
    <name type="scientific">Gnathostoma spinigerum</name>
    <dbReference type="NCBI Taxonomy" id="75299"/>
    <lineage>
        <taxon>Eukaryota</taxon>
        <taxon>Metazoa</taxon>
        <taxon>Ecdysozoa</taxon>
        <taxon>Nematoda</taxon>
        <taxon>Chromadorea</taxon>
        <taxon>Rhabditida</taxon>
        <taxon>Spirurina</taxon>
        <taxon>Gnathostomatomorpha</taxon>
        <taxon>Gnathostomatoidea</taxon>
        <taxon>Gnathostomatidae</taxon>
        <taxon>Gnathostoma</taxon>
    </lineage>
</organism>
<evidence type="ECO:0000313" key="4">
    <source>
        <dbReference type="EMBL" id="MFH4984591.1"/>
    </source>
</evidence>
<feature type="compositionally biased region" description="Polar residues" evidence="2">
    <location>
        <begin position="17"/>
        <end position="43"/>
    </location>
</feature>
<accession>A0ABD6EXF1</accession>
<feature type="region of interest" description="Disordered" evidence="2">
    <location>
        <begin position="17"/>
        <end position="54"/>
    </location>
</feature>
<dbReference type="EMBL" id="JBGFUD010018975">
    <property type="protein sequence ID" value="MFH4984591.1"/>
    <property type="molecule type" value="Genomic_DNA"/>
</dbReference>
<gene>
    <name evidence="4" type="ORF">AB6A40_011300</name>
</gene>
<evidence type="ECO:0000259" key="3">
    <source>
        <dbReference type="Pfam" id="PF19314"/>
    </source>
</evidence>
<name>A0ABD6EXF1_9BILA</name>
<dbReference type="InterPro" id="IPR019384">
    <property type="entry name" value="FHIP"/>
</dbReference>
<feature type="region of interest" description="Disordered" evidence="2">
    <location>
        <begin position="272"/>
        <end position="291"/>
    </location>
</feature>
<proteinExistence type="inferred from homology"/>
<dbReference type="PANTHER" id="PTHR21705">
    <property type="entry name" value="RAI16 PROTEIN-RELATED"/>
    <property type="match status" value="1"/>
</dbReference>
<evidence type="ECO:0000313" key="5">
    <source>
        <dbReference type="Proteomes" id="UP001608902"/>
    </source>
</evidence>
<dbReference type="PANTHER" id="PTHR21705:SF11">
    <property type="entry name" value="FHIP FAMILY PROTEIN CG3558"/>
    <property type="match status" value="1"/>
</dbReference>
<evidence type="ECO:0000256" key="1">
    <source>
        <dbReference type="ARBA" id="ARBA00024336"/>
    </source>
</evidence>
<dbReference type="InterPro" id="IPR045669">
    <property type="entry name" value="FHIP_C"/>
</dbReference>
<evidence type="ECO:0000256" key="2">
    <source>
        <dbReference type="SAM" id="MobiDB-lite"/>
    </source>
</evidence>
<dbReference type="Proteomes" id="UP001608902">
    <property type="component" value="Unassembled WGS sequence"/>
</dbReference>
<comment type="caution">
    <text evidence="4">The sequence shown here is derived from an EMBL/GenBank/DDBJ whole genome shotgun (WGS) entry which is preliminary data.</text>
</comment>
<dbReference type="AlphaFoldDB" id="A0ABD6EXF1"/>